<dbReference type="OrthoDB" id="159246at2"/>
<dbReference type="InterPro" id="IPR029044">
    <property type="entry name" value="Nucleotide-diphossugar_trans"/>
</dbReference>
<gene>
    <name evidence="1" type="ordered locus">Desru_0165</name>
</gene>
<dbReference type="STRING" id="696281.Desru_0165"/>
<keyword evidence="2" id="KW-1185">Reference proteome</keyword>
<sequence length="260" mass="28104">MIDALVLAGSKNNGLLQSCSDVQYEAQIKIGSSSMVNYVTQALLQAGKVGRVLVVGPPDLAAVLPPGLELIPSGQTVMENVRLGSARMDRPFLLVTSDIPLLTPGAVDEFIGLCGDRQADLYFPLVPREAVEEKFPEVRRTYVRFTEGIFTSGNLFLVNPEAVQKCMGVGQELVNLRKHPLALARRVGIGPLFKFLFRALSLLEAQHRASTLLGIDGRAVICRCPEIGVDVDKPSDLLLARRILDGELPQSAPGDVCKST</sequence>
<evidence type="ECO:0000313" key="1">
    <source>
        <dbReference type="EMBL" id="AEG58464.1"/>
    </source>
</evidence>
<dbReference type="EMBL" id="CP002780">
    <property type="protein sequence ID" value="AEG58464.1"/>
    <property type="molecule type" value="Genomic_DNA"/>
</dbReference>
<organism evidence="1 2">
    <name type="scientific">Desulforamulus ruminis (strain ATCC 23193 / DSM 2154 / NCIMB 8452 / DL)</name>
    <name type="common">Desulfotomaculum ruminis</name>
    <dbReference type="NCBI Taxonomy" id="696281"/>
    <lineage>
        <taxon>Bacteria</taxon>
        <taxon>Bacillati</taxon>
        <taxon>Bacillota</taxon>
        <taxon>Clostridia</taxon>
        <taxon>Eubacteriales</taxon>
        <taxon>Peptococcaceae</taxon>
        <taxon>Desulforamulus</taxon>
    </lineage>
</organism>
<dbReference type="eggNOG" id="COG2266">
    <property type="taxonomic scope" value="Bacteria"/>
</dbReference>
<dbReference type="AlphaFoldDB" id="F6DMQ6"/>
<protein>
    <submittedName>
        <fullName evidence="1">Uncharacterized protein</fullName>
    </submittedName>
</protein>
<dbReference type="RefSeq" id="WP_013840246.1">
    <property type="nucleotide sequence ID" value="NC_015589.1"/>
</dbReference>
<evidence type="ECO:0000313" key="2">
    <source>
        <dbReference type="Proteomes" id="UP000009234"/>
    </source>
</evidence>
<proteinExistence type="predicted"/>
<dbReference type="Gene3D" id="3.90.550.10">
    <property type="entry name" value="Spore Coat Polysaccharide Biosynthesis Protein SpsA, Chain A"/>
    <property type="match status" value="1"/>
</dbReference>
<dbReference type="KEGG" id="dru:Desru_0165"/>
<dbReference type="SUPFAM" id="SSF53448">
    <property type="entry name" value="Nucleotide-diphospho-sugar transferases"/>
    <property type="match status" value="1"/>
</dbReference>
<name>F6DMQ6_DESRL</name>
<reference evidence="1 2" key="2">
    <citation type="journal article" date="2012" name="Stand. Genomic Sci.">
        <title>Complete genome sequence of the sulfate-reducing firmicute Desulfotomaculum ruminis type strain (DL(T)).</title>
        <authorList>
            <person name="Spring S."/>
            <person name="Visser M."/>
            <person name="Lu M."/>
            <person name="Copeland A."/>
            <person name="Lapidus A."/>
            <person name="Lucas S."/>
            <person name="Cheng J.F."/>
            <person name="Han C."/>
            <person name="Tapia R."/>
            <person name="Goodwin L.A."/>
            <person name="Pitluck S."/>
            <person name="Ivanova N."/>
            <person name="Land M."/>
            <person name="Hauser L."/>
            <person name="Larimer F."/>
            <person name="Rohde M."/>
            <person name="Goker M."/>
            <person name="Detter J.C."/>
            <person name="Kyrpides N.C."/>
            <person name="Woyke T."/>
            <person name="Schaap P.J."/>
            <person name="Plugge C.M."/>
            <person name="Muyzer G."/>
            <person name="Kuever J."/>
            <person name="Pereira I.A."/>
            <person name="Parshina S.N."/>
            <person name="Bernier-Latmani R."/>
            <person name="Stams A.J."/>
            <person name="Klenk H.P."/>
        </authorList>
    </citation>
    <scope>NUCLEOTIDE SEQUENCE [LARGE SCALE GENOMIC DNA]</scope>
    <source>
        <strain evidence="2">ATCC 23193 / DSM 2154 / NCIB 8452 / DL</strain>
    </source>
</reference>
<accession>F6DMQ6</accession>
<reference evidence="2" key="1">
    <citation type="submission" date="2011-05" db="EMBL/GenBank/DDBJ databases">
        <title>Complete sequence of Desulfotomaculum ruminis DSM 2154.</title>
        <authorList>
            <person name="Lucas S."/>
            <person name="Copeland A."/>
            <person name="Lapidus A."/>
            <person name="Cheng J.-F."/>
            <person name="Goodwin L."/>
            <person name="Pitluck S."/>
            <person name="Lu M."/>
            <person name="Detter J.C."/>
            <person name="Han C."/>
            <person name="Tapia R."/>
            <person name="Land M."/>
            <person name="Hauser L."/>
            <person name="Kyrpides N."/>
            <person name="Ivanova N."/>
            <person name="Mikhailova N."/>
            <person name="Pagani I."/>
            <person name="Stams A.J.M."/>
            <person name="Plugge C.M."/>
            <person name="Muyzer G."/>
            <person name="Kuever J."/>
            <person name="Parshina S.N."/>
            <person name="Ivanova A.E."/>
            <person name="Nazina T.N."/>
            <person name="Brambilla E."/>
            <person name="Spring S."/>
            <person name="Klenk H.-P."/>
            <person name="Woyke T."/>
        </authorList>
    </citation>
    <scope>NUCLEOTIDE SEQUENCE [LARGE SCALE GENOMIC DNA]</scope>
    <source>
        <strain evidence="2">ATCC 23193 / DSM 2154 / NCIB 8452 / DL</strain>
    </source>
</reference>
<dbReference type="HOGENOM" id="CLU_071013_1_0_9"/>
<dbReference type="Proteomes" id="UP000009234">
    <property type="component" value="Chromosome"/>
</dbReference>